<evidence type="ECO:0000313" key="1">
    <source>
        <dbReference type="EMBL" id="CAD7001164.1"/>
    </source>
</evidence>
<name>A0A811UR24_CERCA</name>
<evidence type="ECO:0000313" key="2">
    <source>
        <dbReference type="Proteomes" id="UP000606786"/>
    </source>
</evidence>
<gene>
    <name evidence="1" type="ORF">CCAP1982_LOCUS9662</name>
</gene>
<protein>
    <submittedName>
        <fullName evidence="1">(Mediterranean fruit fly) hypothetical protein</fullName>
    </submittedName>
</protein>
<feature type="non-terminal residue" evidence="1">
    <location>
        <position position="74"/>
    </location>
</feature>
<keyword evidence="2" id="KW-1185">Reference proteome</keyword>
<dbReference type="Proteomes" id="UP000606786">
    <property type="component" value="Unassembled WGS sequence"/>
</dbReference>
<comment type="caution">
    <text evidence="1">The sequence shown here is derived from an EMBL/GenBank/DDBJ whole genome shotgun (WGS) entry which is preliminary data.</text>
</comment>
<dbReference type="AlphaFoldDB" id="A0A811UR24"/>
<reference evidence="1" key="1">
    <citation type="submission" date="2020-11" db="EMBL/GenBank/DDBJ databases">
        <authorList>
            <person name="Whitehead M."/>
        </authorList>
    </citation>
    <scope>NUCLEOTIDE SEQUENCE</scope>
    <source>
        <strain evidence="1">EGII</strain>
    </source>
</reference>
<organism evidence="1 2">
    <name type="scientific">Ceratitis capitata</name>
    <name type="common">Mediterranean fruit fly</name>
    <name type="synonym">Tephritis capitata</name>
    <dbReference type="NCBI Taxonomy" id="7213"/>
    <lineage>
        <taxon>Eukaryota</taxon>
        <taxon>Metazoa</taxon>
        <taxon>Ecdysozoa</taxon>
        <taxon>Arthropoda</taxon>
        <taxon>Hexapoda</taxon>
        <taxon>Insecta</taxon>
        <taxon>Pterygota</taxon>
        <taxon>Neoptera</taxon>
        <taxon>Endopterygota</taxon>
        <taxon>Diptera</taxon>
        <taxon>Brachycera</taxon>
        <taxon>Muscomorpha</taxon>
        <taxon>Tephritoidea</taxon>
        <taxon>Tephritidae</taxon>
        <taxon>Ceratitis</taxon>
        <taxon>Ceratitis</taxon>
    </lineage>
</organism>
<proteinExistence type="predicted"/>
<accession>A0A811UR24</accession>
<dbReference type="EMBL" id="CAJHJT010000023">
    <property type="protein sequence ID" value="CAD7001164.1"/>
    <property type="molecule type" value="Genomic_DNA"/>
</dbReference>
<sequence>MCYKRYPRCKLILPLAKNLEDDNQREELLEDIRKEQMAYLRQLPEFASHYLSMDFRDIDISDTEARNMNIFVSL</sequence>